<proteinExistence type="predicted"/>
<evidence type="ECO:0000313" key="2">
    <source>
        <dbReference type="Proteomes" id="UP000729402"/>
    </source>
</evidence>
<gene>
    <name evidence="1" type="ORF">GUJ93_ZPchr0004g39412</name>
</gene>
<protein>
    <submittedName>
        <fullName evidence="1">Uncharacterized protein</fullName>
    </submittedName>
</protein>
<keyword evidence="2" id="KW-1185">Reference proteome</keyword>
<comment type="caution">
    <text evidence="1">The sequence shown here is derived from an EMBL/GenBank/DDBJ whole genome shotgun (WGS) entry which is preliminary data.</text>
</comment>
<sequence length="92" mass="10627">MTGWFPLVKLYCGEYFGHEMSQDPFMLPRDWDSTVLSDYLVSDDDEMNVDDAGAAIPLGEPKQVDPEEEDPDEIEFYEDGEYEYYPTRLEGA</sequence>
<evidence type="ECO:0000313" key="1">
    <source>
        <dbReference type="EMBL" id="KAG8064673.1"/>
    </source>
</evidence>
<accession>A0A8J5SJ11</accession>
<name>A0A8J5SJ11_ZIZPA</name>
<reference evidence="1" key="1">
    <citation type="journal article" date="2021" name="bioRxiv">
        <title>Whole Genome Assembly and Annotation of Northern Wild Rice, Zizania palustris L., Supports a Whole Genome Duplication in the Zizania Genus.</title>
        <authorList>
            <person name="Haas M."/>
            <person name="Kono T."/>
            <person name="Macchietto M."/>
            <person name="Millas R."/>
            <person name="McGilp L."/>
            <person name="Shao M."/>
            <person name="Duquette J."/>
            <person name="Hirsch C.N."/>
            <person name="Kimball J."/>
        </authorList>
    </citation>
    <scope>NUCLEOTIDE SEQUENCE</scope>
    <source>
        <tissue evidence="1">Fresh leaf tissue</tissue>
    </source>
</reference>
<dbReference type="Proteomes" id="UP000729402">
    <property type="component" value="Unassembled WGS sequence"/>
</dbReference>
<dbReference type="AlphaFoldDB" id="A0A8J5SJ11"/>
<dbReference type="EMBL" id="JAAALK010000285">
    <property type="protein sequence ID" value="KAG8064673.1"/>
    <property type="molecule type" value="Genomic_DNA"/>
</dbReference>
<reference evidence="1" key="2">
    <citation type="submission" date="2021-02" db="EMBL/GenBank/DDBJ databases">
        <authorList>
            <person name="Kimball J.A."/>
            <person name="Haas M.W."/>
            <person name="Macchietto M."/>
            <person name="Kono T."/>
            <person name="Duquette J."/>
            <person name="Shao M."/>
        </authorList>
    </citation>
    <scope>NUCLEOTIDE SEQUENCE</scope>
    <source>
        <tissue evidence="1">Fresh leaf tissue</tissue>
    </source>
</reference>
<organism evidence="1 2">
    <name type="scientific">Zizania palustris</name>
    <name type="common">Northern wild rice</name>
    <dbReference type="NCBI Taxonomy" id="103762"/>
    <lineage>
        <taxon>Eukaryota</taxon>
        <taxon>Viridiplantae</taxon>
        <taxon>Streptophyta</taxon>
        <taxon>Embryophyta</taxon>
        <taxon>Tracheophyta</taxon>
        <taxon>Spermatophyta</taxon>
        <taxon>Magnoliopsida</taxon>
        <taxon>Liliopsida</taxon>
        <taxon>Poales</taxon>
        <taxon>Poaceae</taxon>
        <taxon>BOP clade</taxon>
        <taxon>Oryzoideae</taxon>
        <taxon>Oryzeae</taxon>
        <taxon>Zizaniinae</taxon>
        <taxon>Zizania</taxon>
    </lineage>
</organism>